<dbReference type="CDD" id="cd05289">
    <property type="entry name" value="MDR_like_2"/>
    <property type="match status" value="1"/>
</dbReference>
<evidence type="ECO:0000256" key="2">
    <source>
        <dbReference type="ARBA" id="ARBA00023002"/>
    </source>
</evidence>
<feature type="domain" description="Enoyl reductase (ER)" evidence="3">
    <location>
        <begin position="17"/>
        <end position="304"/>
    </location>
</feature>
<dbReference type="RefSeq" id="WP_005200580.1">
    <property type="nucleotide sequence ID" value="NZ_CP136136.1"/>
</dbReference>
<evidence type="ECO:0000259" key="3">
    <source>
        <dbReference type="SMART" id="SM00829"/>
    </source>
</evidence>
<dbReference type="InterPro" id="IPR036291">
    <property type="entry name" value="NAD(P)-bd_dom_sf"/>
</dbReference>
<dbReference type="Gene3D" id="3.40.50.720">
    <property type="entry name" value="NAD(P)-binding Rossmann-like Domain"/>
    <property type="match status" value="1"/>
</dbReference>
<dbReference type="AlphaFoldDB" id="A0AAW6R5U8"/>
<protein>
    <submittedName>
        <fullName evidence="4">NADP-dependent oxidoreductase</fullName>
        <ecNumber evidence="4">1.-.-.-</ecNumber>
    </submittedName>
</protein>
<comment type="caution">
    <text evidence="4">The sequence shown here is derived from an EMBL/GenBank/DDBJ whole genome shotgun (WGS) entry which is preliminary data.</text>
</comment>
<dbReference type="InterPro" id="IPR013154">
    <property type="entry name" value="ADH-like_N"/>
</dbReference>
<dbReference type="PANTHER" id="PTHR48106">
    <property type="entry name" value="QUINONE OXIDOREDUCTASE PIG3-RELATED"/>
    <property type="match status" value="1"/>
</dbReference>
<organism evidence="4">
    <name type="scientific">Gordonia rubripertincta</name>
    <name type="common">Rhodococcus corallinus</name>
    <dbReference type="NCBI Taxonomy" id="36822"/>
    <lineage>
        <taxon>Bacteria</taxon>
        <taxon>Bacillati</taxon>
        <taxon>Actinomycetota</taxon>
        <taxon>Actinomycetes</taxon>
        <taxon>Mycobacteriales</taxon>
        <taxon>Gordoniaceae</taxon>
        <taxon>Gordonia</taxon>
    </lineage>
</organism>
<sequence length="306" mass="30915">MSTSRDTFRAAVVTTPSGPDAIEIVDVPVRRPADGEVRVAVAAASVNPVDLAVSSGFFHSVGVISGDTPVGLGMDFAGTVLESGVGVDLAPGTRVAGVLPGFGHPTGAYAEEVVTSVDAVAVVPESLDLVAAATVAINVLAAEQILDLLGEPGPGSDRLLVTGAAGVVGGYLLVLARHRGWDVTGLARPADEEFVRGLGAGFLDRPQGGWPAVADAAAMQEDALALVRDGGRLVGVMPGRAPATERGITVEVVDSHADGRLGDLLELAAAGDLPVRVEGTLPLDRVADAQKAAAKPGGRGRWVITP</sequence>
<dbReference type="Pfam" id="PF08240">
    <property type="entry name" value="ADH_N"/>
    <property type="match status" value="1"/>
</dbReference>
<accession>A0AAW6R5U8</accession>
<gene>
    <name evidence="4" type="ORF">QBL07_08170</name>
</gene>
<dbReference type="GO" id="GO:0070402">
    <property type="term" value="F:NADPH binding"/>
    <property type="evidence" value="ECO:0007669"/>
    <property type="project" value="TreeGrafter"/>
</dbReference>
<dbReference type="InterPro" id="IPR020843">
    <property type="entry name" value="ER"/>
</dbReference>
<keyword evidence="1" id="KW-0521">NADP</keyword>
<proteinExistence type="predicted"/>
<dbReference type="EC" id="1.-.-.-" evidence="4"/>
<dbReference type="SUPFAM" id="SSF51735">
    <property type="entry name" value="NAD(P)-binding Rossmann-fold domains"/>
    <property type="match status" value="1"/>
</dbReference>
<name>A0AAW6R5U8_GORRU</name>
<dbReference type="EMBL" id="JARUXG010000003">
    <property type="protein sequence ID" value="MDG6780809.1"/>
    <property type="molecule type" value="Genomic_DNA"/>
</dbReference>
<dbReference type="Gene3D" id="3.90.180.10">
    <property type="entry name" value="Medium-chain alcohol dehydrogenases, catalytic domain"/>
    <property type="match status" value="1"/>
</dbReference>
<dbReference type="GO" id="GO:0016651">
    <property type="term" value="F:oxidoreductase activity, acting on NAD(P)H"/>
    <property type="evidence" value="ECO:0007669"/>
    <property type="project" value="TreeGrafter"/>
</dbReference>
<evidence type="ECO:0000313" key="4">
    <source>
        <dbReference type="EMBL" id="MDG6780809.1"/>
    </source>
</evidence>
<dbReference type="InterPro" id="IPR011032">
    <property type="entry name" value="GroES-like_sf"/>
</dbReference>
<keyword evidence="2 4" id="KW-0560">Oxidoreductase</keyword>
<dbReference type="SMART" id="SM00829">
    <property type="entry name" value="PKS_ER"/>
    <property type="match status" value="1"/>
</dbReference>
<reference evidence="4" key="1">
    <citation type="submission" date="2023-04" db="EMBL/GenBank/DDBJ databases">
        <title>Characterization and analysis of the complete genome of Gordonia rubripertincta 112, the degrader of aromatic and aliphatic compounds.</title>
        <authorList>
            <person name="Frantsuzova E."/>
            <person name="Bogun A."/>
            <person name="Delegan Y."/>
        </authorList>
    </citation>
    <scope>NUCLEOTIDE SEQUENCE</scope>
    <source>
        <strain evidence="4">112</strain>
    </source>
</reference>
<evidence type="ECO:0000256" key="1">
    <source>
        <dbReference type="ARBA" id="ARBA00022857"/>
    </source>
</evidence>
<dbReference type="SUPFAM" id="SSF50129">
    <property type="entry name" value="GroES-like"/>
    <property type="match status" value="1"/>
</dbReference>